<dbReference type="Pfam" id="PF03451">
    <property type="entry name" value="HELP"/>
    <property type="match status" value="1"/>
</dbReference>
<dbReference type="InterPro" id="IPR011047">
    <property type="entry name" value="Quinoprotein_ADH-like_sf"/>
</dbReference>
<dbReference type="SUPFAM" id="SSF47473">
    <property type="entry name" value="EF-hand"/>
    <property type="match status" value="1"/>
</dbReference>
<evidence type="ECO:0000256" key="5">
    <source>
        <dbReference type="SAM" id="MobiDB-lite"/>
    </source>
</evidence>
<dbReference type="InterPro" id="IPR055442">
    <property type="entry name" value="Beta-prop_EML-like_2nd"/>
</dbReference>
<dbReference type="PANTHER" id="PTHR13720:SF58">
    <property type="entry name" value="HELP DOMAIN-CONTAINING PROTEIN"/>
    <property type="match status" value="1"/>
</dbReference>
<feature type="domain" description="EML-like second beta-propeller" evidence="8">
    <location>
        <begin position="953"/>
        <end position="1213"/>
    </location>
</feature>
<feature type="compositionally biased region" description="Low complexity" evidence="5">
    <location>
        <begin position="555"/>
        <end position="564"/>
    </location>
</feature>
<dbReference type="AlphaFoldDB" id="A0A9Q1BZG9"/>
<dbReference type="SMART" id="SM00320">
    <property type="entry name" value="WD40"/>
    <property type="match status" value="9"/>
</dbReference>
<feature type="compositionally biased region" description="Basic and acidic residues" evidence="5">
    <location>
        <begin position="471"/>
        <end position="495"/>
    </location>
</feature>
<evidence type="ECO:0000259" key="8">
    <source>
        <dbReference type="Pfam" id="PF23414"/>
    </source>
</evidence>
<dbReference type="InterPro" id="IPR015943">
    <property type="entry name" value="WD40/YVTN_repeat-like_dom_sf"/>
</dbReference>
<evidence type="ECO:0000256" key="1">
    <source>
        <dbReference type="ARBA" id="ARBA00006489"/>
    </source>
</evidence>
<keyword evidence="2 4" id="KW-0853">WD repeat</keyword>
<dbReference type="PANTHER" id="PTHR13720">
    <property type="entry name" value="WD-40 REPEAT PROTEIN"/>
    <property type="match status" value="1"/>
</dbReference>
<evidence type="ECO:0000256" key="2">
    <source>
        <dbReference type="ARBA" id="ARBA00022574"/>
    </source>
</evidence>
<dbReference type="Proteomes" id="UP001152320">
    <property type="component" value="Chromosome 9"/>
</dbReference>
<dbReference type="GO" id="GO:0008017">
    <property type="term" value="F:microtubule binding"/>
    <property type="evidence" value="ECO:0007669"/>
    <property type="project" value="TreeGrafter"/>
</dbReference>
<feature type="compositionally biased region" description="Basic and acidic residues" evidence="5">
    <location>
        <begin position="507"/>
        <end position="517"/>
    </location>
</feature>
<dbReference type="EMBL" id="JAIZAY010000009">
    <property type="protein sequence ID" value="KAJ8035801.1"/>
    <property type="molecule type" value="Genomic_DNA"/>
</dbReference>
<evidence type="ECO:0000259" key="6">
    <source>
        <dbReference type="Pfam" id="PF20742"/>
    </source>
</evidence>
<dbReference type="PROSITE" id="PS50294">
    <property type="entry name" value="WD_REPEATS_REGION"/>
    <property type="match status" value="1"/>
</dbReference>
<name>A0A9Q1BZG9_HOLLE</name>
<dbReference type="Gene3D" id="2.130.10.10">
    <property type="entry name" value="YVTN repeat-like/Quinoprotein amine dehydrogenase"/>
    <property type="match status" value="2"/>
</dbReference>
<proteinExistence type="inferred from homology"/>
<protein>
    <submittedName>
        <fullName evidence="9">Echinoderm microtubule-associated protein-like 1</fullName>
    </submittedName>
</protein>
<evidence type="ECO:0000256" key="4">
    <source>
        <dbReference type="PROSITE-ProRule" id="PRU00221"/>
    </source>
</evidence>
<evidence type="ECO:0000313" key="9">
    <source>
        <dbReference type="EMBL" id="KAJ8035801.1"/>
    </source>
</evidence>
<feature type="compositionally biased region" description="Polar residues" evidence="5">
    <location>
        <begin position="403"/>
        <end position="414"/>
    </location>
</feature>
<accession>A0A9Q1BZG9</accession>
<feature type="repeat" description="WD" evidence="4">
    <location>
        <begin position="1070"/>
        <end position="1111"/>
    </location>
</feature>
<feature type="domain" description="DUF5580" evidence="6">
    <location>
        <begin position="176"/>
        <end position="263"/>
    </location>
</feature>
<dbReference type="SUPFAM" id="SSF50998">
    <property type="entry name" value="Quinoprotein alcohol dehydrogenase-like"/>
    <property type="match status" value="1"/>
</dbReference>
<dbReference type="InterPro" id="IPR055439">
    <property type="entry name" value="Beta-prop_EML_1st"/>
</dbReference>
<keyword evidence="10" id="KW-1185">Reference proteome</keyword>
<dbReference type="InterPro" id="IPR005108">
    <property type="entry name" value="HELP"/>
</dbReference>
<evidence type="ECO:0000256" key="3">
    <source>
        <dbReference type="ARBA" id="ARBA00022737"/>
    </source>
</evidence>
<evidence type="ECO:0000313" key="10">
    <source>
        <dbReference type="Proteomes" id="UP001152320"/>
    </source>
</evidence>
<dbReference type="InterPro" id="IPR011992">
    <property type="entry name" value="EF-hand-dom_pair"/>
</dbReference>
<dbReference type="GO" id="GO:0000226">
    <property type="term" value="P:microtubule cytoskeleton organization"/>
    <property type="evidence" value="ECO:0007669"/>
    <property type="project" value="TreeGrafter"/>
</dbReference>
<dbReference type="GO" id="GO:0072686">
    <property type="term" value="C:mitotic spindle"/>
    <property type="evidence" value="ECO:0007669"/>
    <property type="project" value="TreeGrafter"/>
</dbReference>
<reference evidence="9" key="1">
    <citation type="submission" date="2021-10" db="EMBL/GenBank/DDBJ databases">
        <title>Tropical sea cucumber genome reveals ecological adaptation and Cuvierian tubules defense mechanism.</title>
        <authorList>
            <person name="Chen T."/>
        </authorList>
    </citation>
    <scope>NUCLEOTIDE SEQUENCE</scope>
    <source>
        <strain evidence="9">Nanhai2018</strain>
        <tissue evidence="9">Muscle</tissue>
    </source>
</reference>
<dbReference type="Pfam" id="PF23409">
    <property type="entry name" value="Beta-prop_EML"/>
    <property type="match status" value="1"/>
</dbReference>
<feature type="region of interest" description="Disordered" evidence="5">
    <location>
        <begin position="393"/>
        <end position="573"/>
    </location>
</feature>
<feature type="region of interest" description="Disordered" evidence="5">
    <location>
        <begin position="261"/>
        <end position="335"/>
    </location>
</feature>
<dbReference type="OrthoDB" id="47802at2759"/>
<feature type="region of interest" description="Disordered" evidence="5">
    <location>
        <begin position="1"/>
        <end position="33"/>
    </location>
</feature>
<comment type="caution">
    <text evidence="9">The sequence shown here is derived from an EMBL/GenBank/DDBJ whole genome shotgun (WGS) entry which is preliminary data.</text>
</comment>
<keyword evidence="3" id="KW-0677">Repeat</keyword>
<sequence>MAASLSHVQSPSTSRPSSSRPGSSNSRYTPVGSLAGNELGKSLAYVPPISEKDCMEELREVLRKPLENVSRQRLRAILYGFRRKGGLENRISVQHMNSVLLEHEVRLSSRITQLIRKGFEGKYGIDYESLWKLMCGSQALSGRDSVICLYGEDIFPGSRKQSVSGTVMDPRDRELIDRLKHQLMSSRDHNLAEIRSICEEKDTLRHGILPVRVLRKICEEQRLPVSKSLLSVLLARCDDEKNGQVSWTDFLNLLEKASSEVSTSEEVSTFPPLTKSRPESVAKSAKNQLSSINEKSRVPSSKGRVTNKPAPGKKATKEKKTTVPPTTSTDEDLIEMDPFNASFASSLSKNSSSSEDSLALSWSVGKNGKTAEERDIQSQEIQQEAHMTGELVGGDLSKEGTKEGNSSGPSLKNEPNSKAKEDLNGHLVTSSRPPSGAKNKSPEEDKNNSKLRPLSGLADKIKAKVNKKVKVKSDVTDEDKKEIAEDVNATEKGKQEVGGLSEGLVEEDSKGDSEKASKVITVAAEVKTEASSSDGVSHPETEAEHTVGVEDKSQESATQEASQSGEVQNNSEIQTKDSVEYQACGKNLTFYVPDTYSGVEGPKNAPEQTLKLDWVYGYQGNDCRNNLYSLSTGELVYFSANIIILYDPLEHKQRHYLQHDGAVKSLAVHFNGSSVASGQEGNGSAEASVHIWNSSSLQTLLVLKDEVFQKGVTCLDFASSHGYLLTVDGSSHPTLSVWDWKKGEKFASATINTDVICQVRFQPKDPAVIVSVGKEHMAFWNFDKEGSKLEEKSKANFERNMKAKYIICLTFRPNGDIVTGDSNGTVYIWPRKGNTISHVLSHIHEGPVFALQFLRGLLLTGGRDGKLQAWTLGSKGAQPMSSCKLVPKAGGVRMLAVAGSRIFTGTTMNCILSISITPSGPPFEASSKMDVVTEGHYDEVNGLSIFTKQSLCQSFVTVGYDGVIALTNGVKHQPVWRHWLKSINLLCVDSSENGELLAVGTREASLLVLSMSDAGGCQVLTKQSVSEAGPIVCIKFSPDGKRLVAANDKGTIQMFQILKSGKELKLGHVLKGHKGSVKSLDWSSDGYYLRSSSENGEFFVWNMKTNEKVETLEDIRNLEWRSYQTLLGFHLKGLWNPDSSIPKAVDVTNQKPFLIVSAEDPGMLGLHHYPSYQTDYKQSVRVGSDVSNVRFLHEGGHVISVGGKSCCTLQWTIIPEVAEEVTLQNQ</sequence>
<feature type="domain" description="EML-like first beta-propeller" evidence="7">
    <location>
        <begin position="652"/>
        <end position="913"/>
    </location>
</feature>
<organism evidence="9 10">
    <name type="scientific">Holothuria leucospilota</name>
    <name type="common">Black long sea cucumber</name>
    <name type="synonym">Mertensiothuria leucospilota</name>
    <dbReference type="NCBI Taxonomy" id="206669"/>
    <lineage>
        <taxon>Eukaryota</taxon>
        <taxon>Metazoa</taxon>
        <taxon>Echinodermata</taxon>
        <taxon>Eleutherozoa</taxon>
        <taxon>Echinozoa</taxon>
        <taxon>Holothuroidea</taxon>
        <taxon>Aspidochirotacea</taxon>
        <taxon>Aspidochirotida</taxon>
        <taxon>Holothuriidae</taxon>
        <taxon>Holothuria</taxon>
    </lineage>
</organism>
<dbReference type="InterPro" id="IPR001680">
    <property type="entry name" value="WD40_rpt"/>
</dbReference>
<evidence type="ECO:0000259" key="7">
    <source>
        <dbReference type="Pfam" id="PF23409"/>
    </source>
</evidence>
<dbReference type="InterPro" id="IPR049246">
    <property type="entry name" value="DUF5580_M"/>
</dbReference>
<dbReference type="Pfam" id="PF20742">
    <property type="entry name" value="DUF5580_M"/>
    <property type="match status" value="1"/>
</dbReference>
<feature type="compositionally biased region" description="Basic and acidic residues" evidence="5">
    <location>
        <begin position="537"/>
        <end position="554"/>
    </location>
</feature>
<feature type="compositionally biased region" description="Basic and acidic residues" evidence="5">
    <location>
        <begin position="415"/>
        <end position="424"/>
    </location>
</feature>
<gene>
    <name evidence="9" type="ORF">HOLleu_19585</name>
</gene>
<feature type="compositionally biased region" description="Low complexity" evidence="5">
    <location>
        <begin position="10"/>
        <end position="27"/>
    </location>
</feature>
<dbReference type="PROSITE" id="PS50082">
    <property type="entry name" value="WD_REPEATS_2"/>
    <property type="match status" value="1"/>
</dbReference>
<comment type="similarity">
    <text evidence="1">Belongs to the WD repeat EMAP family.</text>
</comment>
<dbReference type="Pfam" id="PF23414">
    <property type="entry name" value="Beta-prop_EML_2"/>
    <property type="match status" value="1"/>
</dbReference>
<dbReference type="InterPro" id="IPR050630">
    <property type="entry name" value="WD_repeat_EMAP"/>
</dbReference>